<dbReference type="Gene3D" id="3.40.50.300">
    <property type="entry name" value="P-loop containing nucleotide triphosphate hydrolases"/>
    <property type="match status" value="1"/>
</dbReference>
<evidence type="ECO:0000256" key="5">
    <source>
        <dbReference type="ARBA" id="ARBA00022970"/>
    </source>
</evidence>
<evidence type="ECO:0000256" key="3">
    <source>
        <dbReference type="ARBA" id="ARBA00022741"/>
    </source>
</evidence>
<evidence type="ECO:0000256" key="1">
    <source>
        <dbReference type="ARBA" id="ARBA00005417"/>
    </source>
</evidence>
<dbReference type="InterPro" id="IPR003439">
    <property type="entry name" value="ABC_transporter-like_ATP-bd"/>
</dbReference>
<dbReference type="EMBL" id="BONU01000018">
    <property type="protein sequence ID" value="GIG74491.1"/>
    <property type="molecule type" value="Genomic_DNA"/>
</dbReference>
<gene>
    <name evidence="7" type="ORF">Pfl04_28950</name>
</gene>
<dbReference type="SMART" id="SM00382">
    <property type="entry name" value="AAA"/>
    <property type="match status" value="1"/>
</dbReference>
<dbReference type="PANTHER" id="PTHR43820:SF2">
    <property type="entry name" value="ABC TRANSPORTER ATP-BINDING PROTEIN"/>
    <property type="match status" value="1"/>
</dbReference>
<dbReference type="RefSeq" id="WP_168071807.1">
    <property type="nucleotide sequence ID" value="NZ_BAAAQJ010000003.1"/>
</dbReference>
<keyword evidence="8" id="KW-1185">Reference proteome</keyword>
<evidence type="ECO:0000256" key="2">
    <source>
        <dbReference type="ARBA" id="ARBA00022448"/>
    </source>
</evidence>
<reference evidence="7" key="1">
    <citation type="submission" date="2021-01" db="EMBL/GenBank/DDBJ databases">
        <title>Whole genome shotgun sequence of Planosporangium flavigriseum NBRC 105377.</title>
        <authorList>
            <person name="Komaki H."/>
            <person name="Tamura T."/>
        </authorList>
    </citation>
    <scope>NUCLEOTIDE SEQUENCE</scope>
    <source>
        <strain evidence="7">NBRC 105377</strain>
    </source>
</reference>
<comment type="caution">
    <text evidence="7">The sequence shown here is derived from an EMBL/GenBank/DDBJ whole genome shotgun (WGS) entry which is preliminary data.</text>
</comment>
<dbReference type="InterPro" id="IPR003593">
    <property type="entry name" value="AAA+_ATPase"/>
</dbReference>
<keyword evidence="5" id="KW-0029">Amino-acid transport</keyword>
<dbReference type="GO" id="GO:0016887">
    <property type="term" value="F:ATP hydrolysis activity"/>
    <property type="evidence" value="ECO:0007669"/>
    <property type="project" value="InterPro"/>
</dbReference>
<dbReference type="GO" id="GO:0015807">
    <property type="term" value="P:L-amino acid transport"/>
    <property type="evidence" value="ECO:0007669"/>
    <property type="project" value="TreeGrafter"/>
</dbReference>
<dbReference type="Pfam" id="PF00005">
    <property type="entry name" value="ABC_tran"/>
    <property type="match status" value="1"/>
</dbReference>
<dbReference type="GO" id="GO:0005524">
    <property type="term" value="F:ATP binding"/>
    <property type="evidence" value="ECO:0007669"/>
    <property type="project" value="UniProtKB-KW"/>
</dbReference>
<accession>A0A8J3PLH6</accession>
<protein>
    <submittedName>
        <fullName evidence="7">ABC transporter ATP-binding protein</fullName>
    </submittedName>
</protein>
<name>A0A8J3PLH6_9ACTN</name>
<keyword evidence="3" id="KW-0547">Nucleotide-binding</keyword>
<sequence>MITVQNLHTYRGLSYVLQGVGLTAEGASCTTILGRNGMGKTTLVETVMGLLPAREGSIDLDGNELAGKSPYQIARQGVALVPQGRRVFSSLTVEENLTLGARRGGSANPWTLERVYDLFPNLSRRRRNRGSDLSGGEQQMLVIGRAVMTNPRVLVMDEPSEGLAPVIVDLVGTVIDQLRQQGLCVLLVEQNYGLAVDVADKIYILSGGQIVWDGTSRELEQSPDVRHEHLGV</sequence>
<evidence type="ECO:0000256" key="4">
    <source>
        <dbReference type="ARBA" id="ARBA00022840"/>
    </source>
</evidence>
<feature type="domain" description="ABC transporter" evidence="6">
    <location>
        <begin position="2"/>
        <end position="232"/>
    </location>
</feature>
<dbReference type="AlphaFoldDB" id="A0A8J3PLH6"/>
<proteinExistence type="inferred from homology"/>
<organism evidence="7 8">
    <name type="scientific">Planosporangium flavigriseum</name>
    <dbReference type="NCBI Taxonomy" id="373681"/>
    <lineage>
        <taxon>Bacteria</taxon>
        <taxon>Bacillati</taxon>
        <taxon>Actinomycetota</taxon>
        <taxon>Actinomycetes</taxon>
        <taxon>Micromonosporales</taxon>
        <taxon>Micromonosporaceae</taxon>
        <taxon>Planosporangium</taxon>
    </lineage>
</organism>
<evidence type="ECO:0000313" key="7">
    <source>
        <dbReference type="EMBL" id="GIG74491.1"/>
    </source>
</evidence>
<evidence type="ECO:0000313" key="8">
    <source>
        <dbReference type="Proteomes" id="UP000653674"/>
    </source>
</evidence>
<dbReference type="PROSITE" id="PS00211">
    <property type="entry name" value="ABC_TRANSPORTER_1"/>
    <property type="match status" value="1"/>
</dbReference>
<dbReference type="InterPro" id="IPR052156">
    <property type="entry name" value="BCAA_Transport_ATP-bd_LivF"/>
</dbReference>
<dbReference type="CDD" id="cd03224">
    <property type="entry name" value="ABC_TM1139_LivF_branched"/>
    <property type="match status" value="1"/>
</dbReference>
<dbReference type="PROSITE" id="PS50893">
    <property type="entry name" value="ABC_TRANSPORTER_2"/>
    <property type="match status" value="1"/>
</dbReference>
<evidence type="ECO:0000259" key="6">
    <source>
        <dbReference type="PROSITE" id="PS50893"/>
    </source>
</evidence>
<dbReference type="GO" id="GO:0015658">
    <property type="term" value="F:branched-chain amino acid transmembrane transporter activity"/>
    <property type="evidence" value="ECO:0007669"/>
    <property type="project" value="TreeGrafter"/>
</dbReference>
<dbReference type="PANTHER" id="PTHR43820">
    <property type="entry name" value="HIGH-AFFINITY BRANCHED-CHAIN AMINO ACID TRANSPORT ATP-BINDING PROTEIN LIVF"/>
    <property type="match status" value="1"/>
</dbReference>
<keyword evidence="4 7" id="KW-0067">ATP-binding</keyword>
<dbReference type="InterPro" id="IPR027417">
    <property type="entry name" value="P-loop_NTPase"/>
</dbReference>
<dbReference type="SUPFAM" id="SSF52540">
    <property type="entry name" value="P-loop containing nucleoside triphosphate hydrolases"/>
    <property type="match status" value="1"/>
</dbReference>
<comment type="similarity">
    <text evidence="1">Belongs to the ABC transporter superfamily.</text>
</comment>
<dbReference type="InterPro" id="IPR017871">
    <property type="entry name" value="ABC_transporter-like_CS"/>
</dbReference>
<keyword evidence="2" id="KW-0813">Transport</keyword>
<dbReference type="Proteomes" id="UP000653674">
    <property type="component" value="Unassembled WGS sequence"/>
</dbReference>